<organism evidence="3 4">
    <name type="scientific">Cylindrotheca closterium</name>
    <dbReference type="NCBI Taxonomy" id="2856"/>
    <lineage>
        <taxon>Eukaryota</taxon>
        <taxon>Sar</taxon>
        <taxon>Stramenopiles</taxon>
        <taxon>Ochrophyta</taxon>
        <taxon>Bacillariophyta</taxon>
        <taxon>Bacillariophyceae</taxon>
        <taxon>Bacillariophycidae</taxon>
        <taxon>Bacillariales</taxon>
        <taxon>Bacillariaceae</taxon>
        <taxon>Cylindrotheca</taxon>
    </lineage>
</organism>
<dbReference type="PROSITE" id="PS50067">
    <property type="entry name" value="KINESIN_MOTOR_2"/>
    <property type="match status" value="1"/>
</dbReference>
<dbReference type="SUPFAM" id="SSF52540">
    <property type="entry name" value="P-loop containing nucleoside triphosphate hydrolases"/>
    <property type="match status" value="1"/>
</dbReference>
<proteinExistence type="inferred from homology"/>
<evidence type="ECO:0000256" key="1">
    <source>
        <dbReference type="PROSITE-ProRule" id="PRU00283"/>
    </source>
</evidence>
<sequence>MNSQSSRSHSIFMMQLRGLNEDTGASVCGALNLCDLAGSERLDRSEANSDAARLKETQSINKSLSCLGVVFNSLAMGASHIPYRNSKLTYLLQDCLSGDGKALMFVNLSPTTESSGESLCSLRFAQRVNQVELGKATKNIAYTKT</sequence>
<dbReference type="Pfam" id="PF00225">
    <property type="entry name" value="Kinesin"/>
    <property type="match status" value="1"/>
</dbReference>
<dbReference type="EMBL" id="CAKOGP040002229">
    <property type="protein sequence ID" value="CAJ1965849.1"/>
    <property type="molecule type" value="Genomic_DNA"/>
</dbReference>
<evidence type="ECO:0000259" key="2">
    <source>
        <dbReference type="PROSITE" id="PS50067"/>
    </source>
</evidence>
<reference evidence="3" key="1">
    <citation type="submission" date="2023-08" db="EMBL/GenBank/DDBJ databases">
        <authorList>
            <person name="Audoor S."/>
            <person name="Bilcke G."/>
        </authorList>
    </citation>
    <scope>NUCLEOTIDE SEQUENCE</scope>
</reference>
<comment type="caution">
    <text evidence="3">The sequence shown here is derived from an EMBL/GenBank/DDBJ whole genome shotgun (WGS) entry which is preliminary data.</text>
</comment>
<dbReference type="AlphaFoldDB" id="A0AAD2G7P9"/>
<evidence type="ECO:0000313" key="3">
    <source>
        <dbReference type="EMBL" id="CAJ1965849.1"/>
    </source>
</evidence>
<dbReference type="InterPro" id="IPR027417">
    <property type="entry name" value="P-loop_NTPase"/>
</dbReference>
<dbReference type="SMART" id="SM00129">
    <property type="entry name" value="KISc"/>
    <property type="match status" value="1"/>
</dbReference>
<keyword evidence="4" id="KW-1185">Reference proteome</keyword>
<dbReference type="GO" id="GO:0005524">
    <property type="term" value="F:ATP binding"/>
    <property type="evidence" value="ECO:0007669"/>
    <property type="project" value="InterPro"/>
</dbReference>
<evidence type="ECO:0000313" key="4">
    <source>
        <dbReference type="Proteomes" id="UP001295423"/>
    </source>
</evidence>
<dbReference type="InterPro" id="IPR027640">
    <property type="entry name" value="Kinesin-like_fam"/>
</dbReference>
<protein>
    <recommendedName>
        <fullName evidence="2">Kinesin motor domain-containing protein</fullName>
    </recommendedName>
</protein>
<dbReference type="GO" id="GO:0007018">
    <property type="term" value="P:microtubule-based movement"/>
    <property type="evidence" value="ECO:0007669"/>
    <property type="project" value="InterPro"/>
</dbReference>
<name>A0AAD2G7P9_9STRA</name>
<dbReference type="PRINTS" id="PR00380">
    <property type="entry name" value="KINESINHEAVY"/>
</dbReference>
<dbReference type="InterPro" id="IPR001752">
    <property type="entry name" value="Kinesin_motor_dom"/>
</dbReference>
<feature type="domain" description="Kinesin motor" evidence="2">
    <location>
        <begin position="1"/>
        <end position="131"/>
    </location>
</feature>
<dbReference type="Proteomes" id="UP001295423">
    <property type="component" value="Unassembled WGS sequence"/>
</dbReference>
<dbReference type="GO" id="GO:0008017">
    <property type="term" value="F:microtubule binding"/>
    <property type="evidence" value="ECO:0007669"/>
    <property type="project" value="InterPro"/>
</dbReference>
<dbReference type="Gene3D" id="3.40.850.10">
    <property type="entry name" value="Kinesin motor domain"/>
    <property type="match status" value="1"/>
</dbReference>
<dbReference type="InterPro" id="IPR036961">
    <property type="entry name" value="Kinesin_motor_dom_sf"/>
</dbReference>
<dbReference type="GO" id="GO:0003777">
    <property type="term" value="F:microtubule motor activity"/>
    <property type="evidence" value="ECO:0007669"/>
    <property type="project" value="InterPro"/>
</dbReference>
<accession>A0AAD2G7P9</accession>
<comment type="similarity">
    <text evidence="1">Belongs to the TRAFAC class myosin-kinesin ATPase superfamily. Kinesin family.</text>
</comment>
<dbReference type="PANTHER" id="PTHR47972">
    <property type="entry name" value="KINESIN-LIKE PROTEIN KLP-3"/>
    <property type="match status" value="1"/>
</dbReference>
<gene>
    <name evidence="3" type="ORF">CYCCA115_LOCUS21440</name>
</gene>
<comment type="caution">
    <text evidence="1">Lacks conserved residue(s) required for the propagation of feature annotation.</text>
</comment>